<evidence type="ECO:0000259" key="7">
    <source>
        <dbReference type="Pfam" id="PF02687"/>
    </source>
</evidence>
<evidence type="ECO:0000256" key="5">
    <source>
        <dbReference type="ARBA" id="ARBA00023136"/>
    </source>
</evidence>
<dbReference type="InterPro" id="IPR050250">
    <property type="entry name" value="Macrolide_Exporter_MacB"/>
</dbReference>
<evidence type="ECO:0000256" key="3">
    <source>
        <dbReference type="ARBA" id="ARBA00022692"/>
    </source>
</evidence>
<accession>A0ABX5PXF6</accession>
<keyword evidence="5 6" id="KW-0472">Membrane</keyword>
<evidence type="ECO:0000313" key="10">
    <source>
        <dbReference type="Proteomes" id="UP000248584"/>
    </source>
</evidence>
<evidence type="ECO:0000256" key="4">
    <source>
        <dbReference type="ARBA" id="ARBA00022989"/>
    </source>
</evidence>
<dbReference type="PANTHER" id="PTHR30572">
    <property type="entry name" value="MEMBRANE COMPONENT OF TRANSPORTER-RELATED"/>
    <property type="match status" value="1"/>
</dbReference>
<feature type="transmembrane region" description="Helical" evidence="6">
    <location>
        <begin position="429"/>
        <end position="447"/>
    </location>
</feature>
<keyword evidence="2" id="KW-1003">Cell membrane</keyword>
<keyword evidence="10" id="KW-1185">Reference proteome</keyword>
<dbReference type="RefSeq" id="WP_041567133.1">
    <property type="nucleotide sequence ID" value="NZ_QKZR01000003.1"/>
</dbReference>
<feature type="transmembrane region" description="Helical" evidence="6">
    <location>
        <begin position="769"/>
        <end position="791"/>
    </location>
</feature>
<evidence type="ECO:0000259" key="8">
    <source>
        <dbReference type="Pfam" id="PF12704"/>
    </source>
</evidence>
<evidence type="ECO:0000256" key="6">
    <source>
        <dbReference type="SAM" id="Phobius"/>
    </source>
</evidence>
<dbReference type="Proteomes" id="UP000248584">
    <property type="component" value="Unassembled WGS sequence"/>
</dbReference>
<comment type="caution">
    <text evidence="9">The sequence shown here is derived from an EMBL/GenBank/DDBJ whole genome shotgun (WGS) entry which is preliminary data.</text>
</comment>
<dbReference type="EMBL" id="QKZR01000003">
    <property type="protein sequence ID" value="PZX39802.1"/>
    <property type="molecule type" value="Genomic_DNA"/>
</dbReference>
<feature type="domain" description="ABC3 transporter permease C-terminal" evidence="7">
    <location>
        <begin position="688"/>
        <end position="801"/>
    </location>
</feature>
<keyword evidence="3 6" id="KW-0812">Transmembrane</keyword>
<dbReference type="Pfam" id="PF02687">
    <property type="entry name" value="FtsX"/>
    <property type="match status" value="2"/>
</dbReference>
<protein>
    <submittedName>
        <fullName evidence="9">ABC transport system permease protein</fullName>
    </submittedName>
</protein>
<sequence length="807" mass="89670">MIKNNIIIAWRALKKNRLFSIINIVGLSVGLCACLSVATVVIDDLSYDSHWENKQNIHRVLTIMPVNKGSGEKMAASFAGLEYALPENFPEIETLVSLYSGATNFKTDSNSDNTTKTNVLTTEIKVWDVFDFKILQGNPKEFISGTDNLVITKGYKDTYFPNVDPVGLIIKDAPVYGADANEYLITGIIEDIPSNTHLRAQAIVIEPTRREQLYKEGYGSFRQNYMVTKSGTDIPSLTEKVNQWYKDFIGTESTYQYEFQPITDVYLHSEFEKAQEVQGDYNSIFILSGIALLLLIIACINFVNLSASRSLQRIKEVGVRKILGANNKAITQQFLVESILYFLISTVIATAIYYVTLPLLELYVGHPIAITFAQDLGLLATGYAIVLLVSIFVGLYPALLMSRLKTAASLKGSFRSSGANLQPFVQKGLVTFQFVISMVVLIGLIVVDNQVDFMKNKDLGYNTENLLSISNISWDNKGESFKNRLLKIPGIKNASITSFLPGTSSAYMTKKVEDPFNQGQFLEVNFIKGDVDLPATLGLKLESGRVFNKNRVVDAPISKTRYVFNDSIKKVNMQSSLISEYTAQTLDVQNLNTVITGVETVPVGLLKDFHSESLRHAMTPNVIIAESNPQYGGMLIKMNPLSIKPSLVQLQALWKEVYPVKLLDLNWVDETVQKQYDRETRLQHFFSFFTGLSMLLAALGILGLIAQATTLRTKEIGIRKVLGASVSSIVILFSKDFVKIVAIASIIAAPISYFFLNQWLEGFAYRTEISWWMFAVAGVSALTVSIITIGFQTTKAASANPVKSLKD</sequence>
<organism evidence="9 10">
    <name type="scientific">Nonlabens dokdonensis</name>
    <dbReference type="NCBI Taxonomy" id="328515"/>
    <lineage>
        <taxon>Bacteria</taxon>
        <taxon>Pseudomonadati</taxon>
        <taxon>Bacteroidota</taxon>
        <taxon>Flavobacteriia</taxon>
        <taxon>Flavobacteriales</taxon>
        <taxon>Flavobacteriaceae</taxon>
        <taxon>Nonlabens</taxon>
    </lineage>
</organism>
<dbReference type="Pfam" id="PF12704">
    <property type="entry name" value="MacB_PCD"/>
    <property type="match status" value="1"/>
</dbReference>
<evidence type="ECO:0000256" key="2">
    <source>
        <dbReference type="ARBA" id="ARBA00022475"/>
    </source>
</evidence>
<gene>
    <name evidence="9" type="ORF">LX97_02159</name>
</gene>
<dbReference type="PROSITE" id="PS51257">
    <property type="entry name" value="PROKAR_LIPOPROTEIN"/>
    <property type="match status" value="1"/>
</dbReference>
<comment type="subcellular location">
    <subcellularLocation>
        <location evidence="1">Cell membrane</location>
        <topology evidence="1">Multi-pass membrane protein</topology>
    </subcellularLocation>
</comment>
<dbReference type="PANTHER" id="PTHR30572:SF18">
    <property type="entry name" value="ABC-TYPE MACROLIDE FAMILY EXPORT SYSTEM PERMEASE COMPONENT 2"/>
    <property type="match status" value="1"/>
</dbReference>
<evidence type="ECO:0000313" key="9">
    <source>
        <dbReference type="EMBL" id="PZX39802.1"/>
    </source>
</evidence>
<reference evidence="9 10" key="1">
    <citation type="submission" date="2018-06" db="EMBL/GenBank/DDBJ databases">
        <title>Genomic Encyclopedia of Archaeal and Bacterial Type Strains, Phase II (KMG-II): from individual species to whole genera.</title>
        <authorList>
            <person name="Goeker M."/>
        </authorList>
    </citation>
    <scope>NUCLEOTIDE SEQUENCE [LARGE SCALE GENOMIC DNA]</scope>
    <source>
        <strain evidence="9 10">DSM 17205</strain>
    </source>
</reference>
<dbReference type="InterPro" id="IPR003838">
    <property type="entry name" value="ABC3_permease_C"/>
</dbReference>
<feature type="transmembrane region" description="Helical" evidence="6">
    <location>
        <begin position="376"/>
        <end position="399"/>
    </location>
</feature>
<name>A0ABX5PXF6_9FLAO</name>
<feature type="transmembrane region" description="Helical" evidence="6">
    <location>
        <begin position="685"/>
        <end position="705"/>
    </location>
</feature>
<feature type="domain" description="ABC3 transporter permease C-terminal" evidence="7">
    <location>
        <begin position="290"/>
        <end position="404"/>
    </location>
</feature>
<keyword evidence="4 6" id="KW-1133">Transmembrane helix</keyword>
<evidence type="ECO:0000256" key="1">
    <source>
        <dbReference type="ARBA" id="ARBA00004651"/>
    </source>
</evidence>
<proteinExistence type="predicted"/>
<dbReference type="InterPro" id="IPR025857">
    <property type="entry name" value="MacB_PCD"/>
</dbReference>
<feature type="transmembrane region" description="Helical" evidence="6">
    <location>
        <begin position="334"/>
        <end position="356"/>
    </location>
</feature>
<feature type="transmembrane region" description="Helical" evidence="6">
    <location>
        <begin position="21"/>
        <end position="42"/>
    </location>
</feature>
<feature type="domain" description="MacB-like periplasmic core" evidence="8">
    <location>
        <begin position="20"/>
        <end position="243"/>
    </location>
</feature>
<feature type="transmembrane region" description="Helical" evidence="6">
    <location>
        <begin position="284"/>
        <end position="305"/>
    </location>
</feature>
<feature type="transmembrane region" description="Helical" evidence="6">
    <location>
        <begin position="740"/>
        <end position="757"/>
    </location>
</feature>